<dbReference type="AlphaFoldDB" id="E6STZ6"/>
<dbReference type="STRING" id="693979.Bache_1289"/>
<protein>
    <submittedName>
        <fullName evidence="1">Uncharacterized protein</fullName>
    </submittedName>
</protein>
<dbReference type="EMBL" id="CP002352">
    <property type="protein sequence ID" value="ADV43297.1"/>
    <property type="molecule type" value="Genomic_DNA"/>
</dbReference>
<dbReference type="HOGENOM" id="CLU_3114787_0_0_10"/>
<proteinExistence type="predicted"/>
<evidence type="ECO:0000313" key="2">
    <source>
        <dbReference type="Proteomes" id="UP000008630"/>
    </source>
</evidence>
<accession>E6STZ6</accession>
<reference evidence="1 2" key="2">
    <citation type="journal article" date="2011" name="Stand. Genomic Sci.">
        <title>Complete genome sequence of Bacteroides helcogenes type strain (P 36-108).</title>
        <authorList>
            <person name="Pati A."/>
            <person name="Gronow S."/>
            <person name="Zeytun A."/>
            <person name="Lapidus A."/>
            <person name="Nolan M."/>
            <person name="Hammon N."/>
            <person name="Deshpande S."/>
            <person name="Cheng J.F."/>
            <person name="Tapia R."/>
            <person name="Han C."/>
            <person name="Goodwin L."/>
            <person name="Pitluck S."/>
            <person name="Liolios K."/>
            <person name="Pagani I."/>
            <person name="Ivanova N."/>
            <person name="Mavromatis K."/>
            <person name="Chen A."/>
            <person name="Palaniappan K."/>
            <person name="Land M."/>
            <person name="Hauser L."/>
            <person name="Chang Y.J."/>
            <person name="Jeffries C.D."/>
            <person name="Detter J.C."/>
            <person name="Brambilla E."/>
            <person name="Rohde M."/>
            <person name="Goker M."/>
            <person name="Woyke T."/>
            <person name="Bristow J."/>
            <person name="Eisen J.A."/>
            <person name="Markowitz V."/>
            <person name="Hugenholtz P."/>
            <person name="Kyrpides N.C."/>
            <person name="Klenk H.P."/>
            <person name="Lucas S."/>
        </authorList>
    </citation>
    <scope>NUCLEOTIDE SEQUENCE [LARGE SCALE GENOMIC DNA]</scope>
    <source>
        <strain evidence="2">ATCC 35417 / DSM 20613 / JCM 6297 / CCUG 15421 / P 36-108</strain>
    </source>
</reference>
<organism evidence="1 2">
    <name type="scientific">Bacteroides helcogenes (strain ATCC 35417 / DSM 20613 / JCM 6297 / CCUG 15421 / P 36-108)</name>
    <dbReference type="NCBI Taxonomy" id="693979"/>
    <lineage>
        <taxon>Bacteria</taxon>
        <taxon>Pseudomonadati</taxon>
        <taxon>Bacteroidota</taxon>
        <taxon>Bacteroidia</taxon>
        <taxon>Bacteroidales</taxon>
        <taxon>Bacteroidaceae</taxon>
        <taxon>Bacteroides</taxon>
    </lineage>
</organism>
<dbReference type="KEGG" id="bhl:Bache_1289"/>
<keyword evidence="2" id="KW-1185">Reference proteome</keyword>
<reference key="1">
    <citation type="submission" date="2010-11" db="EMBL/GenBank/DDBJ databases">
        <title>The complete genome of Bacteroides helcogenes P 36-108.</title>
        <authorList>
            <consortium name="US DOE Joint Genome Institute (JGI-PGF)"/>
            <person name="Lucas S."/>
            <person name="Copeland A."/>
            <person name="Lapidus A."/>
            <person name="Bruce D."/>
            <person name="Goodwin L."/>
            <person name="Pitluck S."/>
            <person name="Kyrpides N."/>
            <person name="Mavromatis K."/>
            <person name="Ivanova N."/>
            <person name="Zeytun A."/>
            <person name="Brettin T."/>
            <person name="Detter J.C."/>
            <person name="Tapia R."/>
            <person name="Han C."/>
            <person name="Land M."/>
            <person name="Hauser L."/>
            <person name="Markowitz V."/>
            <person name="Cheng J.-F."/>
            <person name="Hugenholtz P."/>
            <person name="Woyke T."/>
            <person name="Wu D."/>
            <person name="Gronow S."/>
            <person name="Wellnitz S."/>
            <person name="Brambilla E."/>
            <person name="Klenk H.-P."/>
            <person name="Eisen J.A."/>
        </authorList>
    </citation>
    <scope>NUCLEOTIDE SEQUENCE</scope>
    <source>
        <strain>P 36-108</strain>
    </source>
</reference>
<dbReference type="Proteomes" id="UP000008630">
    <property type="component" value="Chromosome"/>
</dbReference>
<sequence>MENLDVLRYVGSIRLQMETSEMIPSVIHFVYFVDIQEISMCYPNLFIEEI</sequence>
<name>E6STZ6_BACT6</name>
<evidence type="ECO:0000313" key="1">
    <source>
        <dbReference type="EMBL" id="ADV43297.1"/>
    </source>
</evidence>
<gene>
    <name evidence="1" type="ordered locus">Bache_1289</name>
</gene>